<keyword evidence="3" id="KW-1185">Reference proteome</keyword>
<protein>
    <submittedName>
        <fullName evidence="2">Amidase family protein</fullName>
    </submittedName>
</protein>
<reference evidence="2" key="1">
    <citation type="submission" date="2022-08" db="EMBL/GenBank/DDBJ databases">
        <title>Alicyclobacillus dauci DSM2870, complete genome.</title>
        <authorList>
            <person name="Wang Q."/>
            <person name="Cai R."/>
            <person name="Wang Z."/>
        </authorList>
    </citation>
    <scope>NUCLEOTIDE SEQUENCE</scope>
    <source>
        <strain evidence="2">DSM 28700</strain>
    </source>
</reference>
<dbReference type="NCBIfam" id="NF005300">
    <property type="entry name" value="PRK06828.1"/>
    <property type="match status" value="1"/>
</dbReference>
<feature type="domain" description="Amidase" evidence="1">
    <location>
        <begin position="21"/>
        <end position="413"/>
    </location>
</feature>
<organism evidence="2 3">
    <name type="scientific">Alicyclobacillus dauci</name>
    <dbReference type="NCBI Taxonomy" id="1475485"/>
    <lineage>
        <taxon>Bacteria</taxon>
        <taxon>Bacillati</taxon>
        <taxon>Bacillota</taxon>
        <taxon>Bacilli</taxon>
        <taxon>Bacillales</taxon>
        <taxon>Alicyclobacillaceae</taxon>
        <taxon>Alicyclobacillus</taxon>
    </lineage>
</organism>
<dbReference type="PANTHER" id="PTHR42678:SF34">
    <property type="entry name" value="OS04G0183300 PROTEIN"/>
    <property type="match status" value="1"/>
</dbReference>
<name>A0ABY6Z126_9BACL</name>
<accession>A0ABY6Z126</accession>
<evidence type="ECO:0000313" key="3">
    <source>
        <dbReference type="Proteomes" id="UP001164803"/>
    </source>
</evidence>
<dbReference type="SUPFAM" id="SSF75304">
    <property type="entry name" value="Amidase signature (AS) enzymes"/>
    <property type="match status" value="1"/>
</dbReference>
<dbReference type="Gene3D" id="3.90.1300.10">
    <property type="entry name" value="Amidase signature (AS) domain"/>
    <property type="match status" value="1"/>
</dbReference>
<dbReference type="Proteomes" id="UP001164803">
    <property type="component" value="Chromosome"/>
</dbReference>
<dbReference type="RefSeq" id="WP_268043228.1">
    <property type="nucleotide sequence ID" value="NZ_CP104064.1"/>
</dbReference>
<evidence type="ECO:0000313" key="2">
    <source>
        <dbReference type="EMBL" id="WAH35936.1"/>
    </source>
</evidence>
<dbReference type="InterPro" id="IPR036928">
    <property type="entry name" value="AS_sf"/>
</dbReference>
<dbReference type="PANTHER" id="PTHR42678">
    <property type="entry name" value="AMIDASE"/>
    <property type="match status" value="1"/>
</dbReference>
<dbReference type="Pfam" id="PF01425">
    <property type="entry name" value="Amidase"/>
    <property type="match status" value="1"/>
</dbReference>
<evidence type="ECO:0000259" key="1">
    <source>
        <dbReference type="Pfam" id="PF01425"/>
    </source>
</evidence>
<sequence>MMWDIDTLLLQQQQGKLSSFDIVSKCLEQIALHNQDGAQIRAVIEVNPDALAIAQALDRDRERGVWRGPLHGIPILVKDNLDTADFMHTSAGSVAMATHRAAQDAPVVKRLREAGAVILGKANLTEWANFISDHMPNGYSSRGGQTLNPYGPGRFDVGGSSAGSGAAVAAGFAVAAIGTETSGSILSPASNNSLVGIKPTVGLVSRTGIIPISMGQDTAGPMTRTVSDAARILQVIAGEDKADAATASTAHLARDYMSQLRVGKLAGVRIGVPRGYYHKGLSDEEREVFDAAVNVLREKGATLVDPLELPTPELNENIDVMIHEFKVALNAYLAKTEATLPARTLAELIAYNDDHAEIALRYDQALFRLAEETSGSLTEAKYLQQRLRDLKWSREDGIDGALQEHGLAALVFPSYFGCSIAAKAGYPSITVPAGYTKAGQPVGLTFTGTAFSEAELIGLAYDFEQATKYRKAPQLD</sequence>
<dbReference type="InterPro" id="IPR023631">
    <property type="entry name" value="Amidase_dom"/>
</dbReference>
<gene>
    <name evidence="2" type="ORF">NZD86_16925</name>
</gene>
<dbReference type="EMBL" id="CP104064">
    <property type="protein sequence ID" value="WAH35936.1"/>
    <property type="molecule type" value="Genomic_DNA"/>
</dbReference>
<proteinExistence type="predicted"/>